<feature type="compositionally biased region" description="Basic residues" evidence="1">
    <location>
        <begin position="22"/>
        <end position="32"/>
    </location>
</feature>
<feature type="compositionally biased region" description="Low complexity" evidence="1">
    <location>
        <begin position="138"/>
        <end position="183"/>
    </location>
</feature>
<reference evidence="2" key="1">
    <citation type="submission" date="2020-04" db="EMBL/GenBank/DDBJ databases">
        <title>Genome Assembly and Annotation of Botryosphaeria dothidea sdau 11-99, a Latent Pathogen of Apple Fruit Ring Rot in China.</title>
        <authorList>
            <person name="Yu C."/>
            <person name="Diao Y."/>
            <person name="Lu Q."/>
            <person name="Zhao J."/>
            <person name="Cui S."/>
            <person name="Peng C."/>
            <person name="He B."/>
            <person name="Liu H."/>
        </authorList>
    </citation>
    <scope>NUCLEOTIDE SEQUENCE [LARGE SCALE GENOMIC DNA]</scope>
    <source>
        <strain evidence="2">Sdau11-99</strain>
    </source>
</reference>
<dbReference type="OrthoDB" id="3945350at2759"/>
<dbReference type="AlphaFoldDB" id="A0A8H4IUL6"/>
<gene>
    <name evidence="2" type="ORF">GTA08_BOTSDO05322</name>
</gene>
<dbReference type="EMBL" id="WWBZ02000033">
    <property type="protein sequence ID" value="KAF4306667.1"/>
    <property type="molecule type" value="Genomic_DNA"/>
</dbReference>
<feature type="region of interest" description="Disordered" evidence="1">
    <location>
        <begin position="1"/>
        <end position="109"/>
    </location>
</feature>
<sequence>MGARPRTATSESGPALSPTKSRFSRLRYRRFREKVASNQQPPPSSSLPGGLEEAGFLGVPASGEHYDDDEEEDDDVVGRRRSFLRRPSTAGSTTSTASSASSSSRWSWTKRKGLKGSRSSVSLRERWRASIASSSSALSSSASISSTSSSSSGYSSSTVSSTWSSLESTPRASIASSRTSISSNEDIYQPPSNAEQKHRPQKRVRAYVCRHFVSVPIEEDEEEEQNQQQTAISQPFPCHPSSATDNHITDPMADAFDIDSHIPITLLPRPPFAEPTPPPTPPPTLPSAPNTCDGNAQSDVPTFTLTPASPIRESPPTSFPPTPPITKSTPVVIPTRPSIPQRRSSFVGNAEKGAPSHCPACAKLQECIQQMRKVAGIYGPRHSLTVAAAKGVRAARVAVANTAWETSCSAPYEGVETRTKSGRGVGKVVGFKEGAEFWGDFAEAEAEADEEDRERQKSREMVITQRLWGPLGERGRKQRDFKRSAAESYVPGRWAPPRVGHEGWLDTSGRSMSYEEFWEGREQHHGGGKVRLMEGLLRKWVHVGGGAAAGKKKESEKEKLEREILSESRGIPGVGLDVD</sequence>
<feature type="compositionally biased region" description="Low complexity" evidence="1">
    <location>
        <begin position="88"/>
        <end position="107"/>
    </location>
</feature>
<protein>
    <submittedName>
        <fullName evidence="2">Uncharacterized protein</fullName>
    </submittedName>
</protein>
<evidence type="ECO:0000313" key="2">
    <source>
        <dbReference type="EMBL" id="KAF4306667.1"/>
    </source>
</evidence>
<feature type="region of interest" description="Disordered" evidence="1">
    <location>
        <begin position="308"/>
        <end position="339"/>
    </location>
</feature>
<proteinExistence type="predicted"/>
<feature type="region of interest" description="Disordered" evidence="1">
    <location>
        <begin position="138"/>
        <end position="202"/>
    </location>
</feature>
<evidence type="ECO:0000313" key="3">
    <source>
        <dbReference type="Proteomes" id="UP000572817"/>
    </source>
</evidence>
<feature type="region of interest" description="Disordered" evidence="1">
    <location>
        <begin position="268"/>
        <end position="295"/>
    </location>
</feature>
<feature type="compositionally biased region" description="Acidic residues" evidence="1">
    <location>
        <begin position="66"/>
        <end position="75"/>
    </location>
</feature>
<name>A0A8H4IUL6_9PEZI</name>
<comment type="caution">
    <text evidence="2">The sequence shown here is derived from an EMBL/GenBank/DDBJ whole genome shotgun (WGS) entry which is preliminary data.</text>
</comment>
<accession>A0A8H4IUL6</accession>
<evidence type="ECO:0000256" key="1">
    <source>
        <dbReference type="SAM" id="MobiDB-lite"/>
    </source>
</evidence>
<organism evidence="2 3">
    <name type="scientific">Botryosphaeria dothidea</name>
    <dbReference type="NCBI Taxonomy" id="55169"/>
    <lineage>
        <taxon>Eukaryota</taxon>
        <taxon>Fungi</taxon>
        <taxon>Dikarya</taxon>
        <taxon>Ascomycota</taxon>
        <taxon>Pezizomycotina</taxon>
        <taxon>Dothideomycetes</taxon>
        <taxon>Dothideomycetes incertae sedis</taxon>
        <taxon>Botryosphaeriales</taxon>
        <taxon>Botryosphaeriaceae</taxon>
        <taxon>Botryosphaeria</taxon>
    </lineage>
</organism>
<feature type="compositionally biased region" description="Pro residues" evidence="1">
    <location>
        <begin position="268"/>
        <end position="286"/>
    </location>
</feature>
<feature type="compositionally biased region" description="Low complexity" evidence="1">
    <location>
        <begin position="325"/>
        <end position="335"/>
    </location>
</feature>
<dbReference type="Proteomes" id="UP000572817">
    <property type="component" value="Unassembled WGS sequence"/>
</dbReference>
<feature type="compositionally biased region" description="Polar residues" evidence="1">
    <location>
        <begin position="184"/>
        <end position="194"/>
    </location>
</feature>
<keyword evidence="3" id="KW-1185">Reference proteome</keyword>